<proteinExistence type="predicted"/>
<keyword evidence="3" id="KW-1185">Reference proteome</keyword>
<reference evidence="2 3" key="1">
    <citation type="submission" date="2018-11" db="EMBL/GenBank/DDBJ databases">
        <title>Proposal to divide the Flavobacteriaceae and reorganize its genera based on Amino Acid Identity values calculated from whole genome sequences.</title>
        <authorList>
            <person name="Nicholson A.C."/>
            <person name="Gulvik C.A."/>
            <person name="Whitney A.M."/>
            <person name="Humrighouse B.W."/>
            <person name="Bell M."/>
            <person name="Holmes B."/>
            <person name="Steigerwalt A.G."/>
            <person name="Villarma A."/>
            <person name="Sheth M."/>
            <person name="Batra D."/>
            <person name="Pryor J."/>
            <person name="Bernardet J.-F."/>
            <person name="Hugo C."/>
            <person name="Kampfer P."/>
            <person name="Newman J.D."/>
            <person name="McQuiston J.R."/>
        </authorList>
    </citation>
    <scope>NUCLEOTIDE SEQUENCE [LARGE SCALE GENOMIC DNA]</scope>
    <source>
        <strain evidence="2 3">H3001</strain>
    </source>
</reference>
<feature type="compositionally biased region" description="Basic and acidic residues" evidence="1">
    <location>
        <begin position="44"/>
        <end position="53"/>
    </location>
</feature>
<dbReference type="Proteomes" id="UP000274483">
    <property type="component" value="Chromosome"/>
</dbReference>
<name>A0ABM7CAD4_9FLAO</name>
<gene>
    <name evidence="2" type="ORF">EIB71_09920</name>
</gene>
<accession>A0ABM7CAD4</accession>
<sequence>MALSDNIEEQNEKLKQMNYSPDKDIFNQEEHVPLDGDGNPILHEQPDVERLGDDLDVPGSAADDAMEKIGSEDEENNFYSLSDNEDNHEETNEDLLG</sequence>
<feature type="region of interest" description="Disordered" evidence="1">
    <location>
        <begin position="1"/>
        <end position="97"/>
    </location>
</feature>
<dbReference type="EMBL" id="CP034158">
    <property type="protein sequence ID" value="AZI67961.1"/>
    <property type="molecule type" value="Genomic_DNA"/>
</dbReference>
<feature type="compositionally biased region" description="Basic and acidic residues" evidence="1">
    <location>
        <begin position="10"/>
        <end position="34"/>
    </location>
</feature>
<evidence type="ECO:0000256" key="1">
    <source>
        <dbReference type="SAM" id="MobiDB-lite"/>
    </source>
</evidence>
<evidence type="ECO:0000313" key="3">
    <source>
        <dbReference type="Proteomes" id="UP000274483"/>
    </source>
</evidence>
<dbReference type="RefSeq" id="WP_124758299.1">
    <property type="nucleotide sequence ID" value="NZ_CBCRWA010000001.1"/>
</dbReference>
<feature type="compositionally biased region" description="Acidic residues" evidence="1">
    <location>
        <begin position="83"/>
        <end position="97"/>
    </location>
</feature>
<protein>
    <submittedName>
        <fullName evidence="2">Uncharacterized protein</fullName>
    </submittedName>
</protein>
<organism evidence="2 3">
    <name type="scientific">Kaistella daneshvariae</name>
    <dbReference type="NCBI Taxonomy" id="2487074"/>
    <lineage>
        <taxon>Bacteria</taxon>
        <taxon>Pseudomonadati</taxon>
        <taxon>Bacteroidota</taxon>
        <taxon>Flavobacteriia</taxon>
        <taxon>Flavobacteriales</taxon>
        <taxon>Weeksellaceae</taxon>
        <taxon>Chryseobacterium group</taxon>
        <taxon>Kaistella</taxon>
    </lineage>
</organism>
<evidence type="ECO:0000313" key="2">
    <source>
        <dbReference type="EMBL" id="AZI67961.1"/>
    </source>
</evidence>